<keyword evidence="2" id="KW-0736">Signalosome</keyword>
<dbReference type="SMART" id="SM00088">
    <property type="entry name" value="PINT"/>
    <property type="match status" value="1"/>
</dbReference>
<dbReference type="PANTHER" id="PTHR15350">
    <property type="entry name" value="COP9 SIGNALOSOME COMPLEX SUBUNIT 7/DENDRITIC CELL PROTEIN GA17"/>
    <property type="match status" value="1"/>
</dbReference>
<evidence type="ECO:0000256" key="1">
    <source>
        <dbReference type="ARBA" id="ARBA00008482"/>
    </source>
</evidence>
<dbReference type="Pfam" id="PF22061">
    <property type="entry name" value="CSN7_HB_subdom"/>
    <property type="match status" value="1"/>
</dbReference>
<feature type="domain" description="PCI" evidence="3">
    <location>
        <begin position="1"/>
        <end position="168"/>
    </location>
</feature>
<proteinExistence type="inferred from homology"/>
<dbReference type="InterPro" id="IPR045237">
    <property type="entry name" value="COPS7/eIF3m"/>
</dbReference>
<evidence type="ECO:0000256" key="2">
    <source>
        <dbReference type="ARBA" id="ARBA00022790"/>
    </source>
</evidence>
<protein>
    <recommendedName>
        <fullName evidence="3">PCI domain-containing protein</fullName>
    </recommendedName>
</protein>
<reference evidence="4" key="1">
    <citation type="submission" date="2018-07" db="EMBL/GenBank/DDBJ databases">
        <title>Annotation of Aphanomyces astaci genome assembly.</title>
        <authorList>
            <person name="Studholme D.J."/>
        </authorList>
    </citation>
    <scope>NUCLEOTIDE SEQUENCE [LARGE SCALE GENOMIC DNA]</scope>
    <source>
        <strain evidence="4">Pc</strain>
    </source>
</reference>
<dbReference type="InterPro" id="IPR000717">
    <property type="entry name" value="PCI_dom"/>
</dbReference>
<comment type="caution">
    <text evidence="4">The sequence shown here is derived from an EMBL/GenBank/DDBJ whole genome shotgun (WGS) entry which is preliminary data.</text>
</comment>
<dbReference type="Pfam" id="PF01399">
    <property type="entry name" value="PCI"/>
    <property type="match status" value="1"/>
</dbReference>
<evidence type="ECO:0000259" key="3">
    <source>
        <dbReference type="PROSITE" id="PS50250"/>
    </source>
</evidence>
<accession>A0A3R7WHB9</accession>
<comment type="similarity">
    <text evidence="1">Belongs to the CSN7/EIF3M family. CSN7 subfamily.</text>
</comment>
<dbReference type="EMBL" id="MZMZ02002286">
    <property type="protein sequence ID" value="RQM26497.1"/>
    <property type="molecule type" value="Genomic_DNA"/>
</dbReference>
<dbReference type="GO" id="GO:0008180">
    <property type="term" value="C:COP9 signalosome"/>
    <property type="evidence" value="ECO:0007669"/>
    <property type="project" value="UniProtKB-KW"/>
</dbReference>
<gene>
    <name evidence="4" type="ORF">B5M09_002941</name>
</gene>
<dbReference type="AlphaFoldDB" id="A0A3R7WHB9"/>
<dbReference type="PROSITE" id="PS50250">
    <property type="entry name" value="PCI"/>
    <property type="match status" value="1"/>
</dbReference>
<dbReference type="Proteomes" id="UP000284702">
    <property type="component" value="Unassembled WGS sequence"/>
</dbReference>
<dbReference type="PANTHER" id="PTHR15350:SF5">
    <property type="entry name" value="COP9 SIGNALOSOME COMPLEX SUBUNIT 7"/>
    <property type="match status" value="1"/>
</dbReference>
<sequence length="312" mass="34418">DCEQKMVASDDGSLEQFTLLAKTARGRACVALIQQVLSNKKLFVFGELLDMPNVKALAESDQTDQQGHARLLAIFAHGRYLDYVRQKEDATFHIPDLNAAQALKLRKLTVVSLCQQHKSVPYRILMRELQISSVRDVEDIVIDTIYSGLVEGKLDQKNEVFESSYSVGRDVQPSDIDDMILRLTQWFNPSIFHLAYVDTTGKTTRNKPASTSTKCSGASTHISLCSFIYLTTTSRSHATAVEAEKAERDLSVKNTVAAVRLQAKDRHLPGSDVDPELIYGDGHGGSYHRPISGPGYSRMIGAISVSLSMIGV</sequence>
<organism evidence="4 5">
    <name type="scientific">Aphanomyces astaci</name>
    <name type="common">Crayfish plague agent</name>
    <dbReference type="NCBI Taxonomy" id="112090"/>
    <lineage>
        <taxon>Eukaryota</taxon>
        <taxon>Sar</taxon>
        <taxon>Stramenopiles</taxon>
        <taxon>Oomycota</taxon>
        <taxon>Saprolegniomycetes</taxon>
        <taxon>Saprolegniales</taxon>
        <taxon>Verrucalvaceae</taxon>
        <taxon>Aphanomyces</taxon>
    </lineage>
</organism>
<evidence type="ECO:0000313" key="5">
    <source>
        <dbReference type="Proteomes" id="UP000284702"/>
    </source>
</evidence>
<feature type="non-terminal residue" evidence="4">
    <location>
        <position position="1"/>
    </location>
</feature>
<dbReference type="VEuPathDB" id="FungiDB:H257_16509"/>
<evidence type="ECO:0000313" key="4">
    <source>
        <dbReference type="EMBL" id="RQM26497.1"/>
    </source>
</evidence>
<keyword evidence="5" id="KW-1185">Reference proteome</keyword>
<name>A0A3R7WHB9_APHAT</name>